<sequence>MRELVATWENDIDKGRALSLAEGMEKAAAANENLEFL</sequence>
<name>A0A345AVF7_9CAUD</name>
<protein>
    <submittedName>
        <fullName evidence="1">Uncharacterized protein</fullName>
    </submittedName>
</protein>
<gene>
    <name evidence="1" type="ORF">SCOTTIE_25</name>
</gene>
<dbReference type="EMBL" id="MH460825">
    <property type="protein sequence ID" value="AXF40890.1"/>
    <property type="molecule type" value="Genomic_DNA"/>
</dbReference>
<evidence type="ECO:0000313" key="2">
    <source>
        <dbReference type="Proteomes" id="UP000255561"/>
    </source>
</evidence>
<keyword evidence="2" id="KW-1185">Reference proteome</keyword>
<proteinExistence type="predicted"/>
<organism evidence="1 2">
    <name type="scientific">Paenibacillus phage Scottie</name>
    <dbReference type="NCBI Taxonomy" id="1636259"/>
    <lineage>
        <taxon>Viruses</taxon>
        <taxon>Duplodnaviria</taxon>
        <taxon>Heunggongvirae</taxon>
        <taxon>Uroviricota</taxon>
        <taxon>Caudoviricetes</taxon>
        <taxon>Halcyonevirus</taxon>
        <taxon>Halcyonevirus scottie</taxon>
    </lineage>
</organism>
<reference evidence="2" key="1">
    <citation type="submission" date="2018-06" db="EMBL/GenBank/DDBJ databases">
        <authorList>
            <person name="Diane Y.G."/>
            <person name="Leblanc L."/>
            <person name="Cassin E."/>
            <person name="Salisbury A."/>
            <person name="Peterman C."/>
            <person name="Rai P."/>
            <person name="Barroga N.D."/>
            <person name="Macalinao D.S."/>
            <person name="Juste J."/>
            <person name="Cisneros R."/>
            <person name="Grose J.H."/>
            <person name="Strong C."/>
            <person name="Amy P.S."/>
            <person name="Philippos T.K."/>
        </authorList>
    </citation>
    <scope>NUCLEOTIDE SEQUENCE [LARGE SCALE GENOMIC DNA]</scope>
</reference>
<dbReference type="Proteomes" id="UP000255561">
    <property type="component" value="Segment"/>
</dbReference>
<evidence type="ECO:0000313" key="1">
    <source>
        <dbReference type="EMBL" id="AXF40890.1"/>
    </source>
</evidence>
<accession>A0A345AVF7</accession>